<proteinExistence type="predicted"/>
<organism evidence="1 2">
    <name type="scientific">Flavobacterium azizsancarii</name>
    <dbReference type="NCBI Taxonomy" id="2961580"/>
    <lineage>
        <taxon>Bacteria</taxon>
        <taxon>Pseudomonadati</taxon>
        <taxon>Bacteroidota</taxon>
        <taxon>Flavobacteriia</taxon>
        <taxon>Flavobacteriales</taxon>
        <taxon>Flavobacteriaceae</taxon>
        <taxon>Flavobacterium</taxon>
    </lineage>
</organism>
<comment type="caution">
    <text evidence="1">The sequence shown here is derived from an EMBL/GenBank/DDBJ whole genome shotgun (WGS) entry which is preliminary data.</text>
</comment>
<evidence type="ECO:0000313" key="1">
    <source>
        <dbReference type="EMBL" id="MDA6072842.1"/>
    </source>
</evidence>
<dbReference type="RefSeq" id="WP_271338794.1">
    <property type="nucleotide sequence ID" value="NZ_JAMZNK010000112.1"/>
</dbReference>
<sequence length="69" mass="7701">MKKKKIIKALSKRIEQLEKIVKPDGLTLIAPSDKNKSVFIGIKDGKFTHDVITKTPTTSQSININNQPI</sequence>
<dbReference type="Proteomes" id="UP001212170">
    <property type="component" value="Unassembled WGS sequence"/>
</dbReference>
<evidence type="ECO:0000313" key="2">
    <source>
        <dbReference type="Proteomes" id="UP001212170"/>
    </source>
</evidence>
<gene>
    <name evidence="1" type="ORF">NJT12_24800</name>
</gene>
<dbReference type="EMBL" id="JAMZNK010000112">
    <property type="protein sequence ID" value="MDA6072842.1"/>
    <property type="molecule type" value="Genomic_DNA"/>
</dbReference>
<protein>
    <submittedName>
        <fullName evidence="1">Uncharacterized protein</fullName>
    </submittedName>
</protein>
<reference evidence="1 2" key="1">
    <citation type="journal article" date="2023" name="Chemosphere">
        <title>Whole genome analysis of Flavobacterium aziz-sancarii sp. nov., isolated from Ardley Island (Antarctica), revealed a rich resistome and bioremediation potential.</title>
        <authorList>
            <person name="Otur C."/>
            <person name="Okay S."/>
            <person name="Kurt-Kizildogan A."/>
        </authorList>
    </citation>
    <scope>NUCLEOTIDE SEQUENCE [LARGE SCALE GENOMIC DNA]</scope>
    <source>
        <strain evidence="1 2">AC</strain>
    </source>
</reference>
<keyword evidence="2" id="KW-1185">Reference proteome</keyword>
<accession>A0ABT4WLF8</accession>
<name>A0ABT4WLF8_9FLAO</name>